<dbReference type="Proteomes" id="UP000325743">
    <property type="component" value="Chromosome 2"/>
</dbReference>
<gene>
    <name evidence="1" type="ORF">D2917_23930</name>
</gene>
<evidence type="ECO:0000313" key="2">
    <source>
        <dbReference type="Proteomes" id="UP000325743"/>
    </source>
</evidence>
<evidence type="ECO:0000313" key="1">
    <source>
        <dbReference type="EMBL" id="QEZ47202.1"/>
    </source>
</evidence>
<dbReference type="Gene3D" id="3.30.50.20">
    <property type="entry name" value="prophage-derive protein ybcO"/>
    <property type="match status" value="1"/>
</dbReference>
<reference evidence="1 2" key="1">
    <citation type="submission" date="2018-09" db="EMBL/GenBank/DDBJ databases">
        <title>Complete genome sequence of Cupriavidus oxalaticus T2, a bacterium capable of phenol tolerance and degradation.</title>
        <authorList>
            <person name="Yan J."/>
        </authorList>
    </citation>
    <scope>NUCLEOTIDE SEQUENCE [LARGE SCALE GENOMIC DNA]</scope>
    <source>
        <strain evidence="1 2">T2</strain>
    </source>
</reference>
<dbReference type="RefSeq" id="WP_151072193.1">
    <property type="nucleotide sequence ID" value="NZ_CP032519.1"/>
</dbReference>
<protein>
    <submittedName>
        <fullName evidence="1">DUF1364 family protein</fullName>
    </submittedName>
</protein>
<accession>A0A5P3VP90</accession>
<organism evidence="1 2">
    <name type="scientific">Cupriavidus oxalaticus</name>
    <dbReference type="NCBI Taxonomy" id="96344"/>
    <lineage>
        <taxon>Bacteria</taxon>
        <taxon>Pseudomonadati</taxon>
        <taxon>Pseudomonadota</taxon>
        <taxon>Betaproteobacteria</taxon>
        <taxon>Burkholderiales</taxon>
        <taxon>Burkholderiaceae</taxon>
        <taxon>Cupriavidus</taxon>
    </lineage>
</organism>
<dbReference type="AlphaFoldDB" id="A0A5P3VP90"/>
<sequence length="97" mass="10804">MMYRNTKLLEAVRAFPCTHCGRQDGTVVAAHSNQLRDGKGRGIKAHDYRIAALCHACHAELDQGAKLSRAERMDFWEEAHRKTVGLLFEAGLVKVVA</sequence>
<dbReference type="EMBL" id="CP032519">
    <property type="protein sequence ID" value="QEZ47202.1"/>
    <property type="molecule type" value="Genomic_DNA"/>
</dbReference>
<proteinExistence type="predicted"/>
<name>A0A5P3VP90_9BURK</name>